<organism evidence="2 3">
    <name type="scientific">Catenaria anguillulae PL171</name>
    <dbReference type="NCBI Taxonomy" id="765915"/>
    <lineage>
        <taxon>Eukaryota</taxon>
        <taxon>Fungi</taxon>
        <taxon>Fungi incertae sedis</taxon>
        <taxon>Blastocladiomycota</taxon>
        <taxon>Blastocladiomycetes</taxon>
        <taxon>Blastocladiales</taxon>
        <taxon>Catenariaceae</taxon>
        <taxon>Catenaria</taxon>
    </lineage>
</organism>
<protein>
    <submittedName>
        <fullName evidence="2">Uncharacterized protein</fullName>
    </submittedName>
</protein>
<dbReference type="EMBL" id="MCFL01000004">
    <property type="protein sequence ID" value="ORZ39825.1"/>
    <property type="molecule type" value="Genomic_DNA"/>
</dbReference>
<dbReference type="Proteomes" id="UP000193411">
    <property type="component" value="Unassembled WGS sequence"/>
</dbReference>
<sequence>MYHVPAMHRRRCCSHARIPFSNPLAVPAVNRRLVPASKQRHFFSLFNGFMHAGCCIAIRVVLLHRLEAMCGARAPRTRQGFGTVTLGVAAAFTVSSGWTCRARLWSAQAPASPRPGLPTSLSSPFTSSTTRITARLGFHLASLHR</sequence>
<name>A0A1Y2HYW9_9FUNG</name>
<keyword evidence="3" id="KW-1185">Reference proteome</keyword>
<proteinExistence type="predicted"/>
<feature type="transmembrane region" description="Helical" evidence="1">
    <location>
        <begin position="42"/>
        <end position="61"/>
    </location>
</feature>
<evidence type="ECO:0000313" key="2">
    <source>
        <dbReference type="EMBL" id="ORZ39825.1"/>
    </source>
</evidence>
<keyword evidence="1" id="KW-1133">Transmembrane helix</keyword>
<accession>A0A1Y2HYW9</accession>
<dbReference type="AlphaFoldDB" id="A0A1Y2HYW9"/>
<comment type="caution">
    <text evidence="2">The sequence shown here is derived from an EMBL/GenBank/DDBJ whole genome shotgun (WGS) entry which is preliminary data.</text>
</comment>
<gene>
    <name evidence="2" type="ORF">BCR44DRAFT_1216257</name>
</gene>
<evidence type="ECO:0000256" key="1">
    <source>
        <dbReference type="SAM" id="Phobius"/>
    </source>
</evidence>
<evidence type="ECO:0000313" key="3">
    <source>
        <dbReference type="Proteomes" id="UP000193411"/>
    </source>
</evidence>
<reference evidence="2 3" key="1">
    <citation type="submission" date="2016-07" db="EMBL/GenBank/DDBJ databases">
        <title>Pervasive Adenine N6-methylation of Active Genes in Fungi.</title>
        <authorList>
            <consortium name="DOE Joint Genome Institute"/>
            <person name="Mondo S.J."/>
            <person name="Dannebaum R.O."/>
            <person name="Kuo R.C."/>
            <person name="Labutti K."/>
            <person name="Haridas S."/>
            <person name="Kuo A."/>
            <person name="Salamov A."/>
            <person name="Ahrendt S.R."/>
            <person name="Lipzen A."/>
            <person name="Sullivan W."/>
            <person name="Andreopoulos W.B."/>
            <person name="Clum A."/>
            <person name="Lindquist E."/>
            <person name="Daum C."/>
            <person name="Ramamoorthy G.K."/>
            <person name="Gryganskyi A."/>
            <person name="Culley D."/>
            <person name="Magnuson J.K."/>
            <person name="James T.Y."/>
            <person name="O'Malley M.A."/>
            <person name="Stajich J.E."/>
            <person name="Spatafora J.W."/>
            <person name="Visel A."/>
            <person name="Grigoriev I.V."/>
        </authorList>
    </citation>
    <scope>NUCLEOTIDE SEQUENCE [LARGE SCALE GENOMIC DNA]</scope>
    <source>
        <strain evidence="2 3">PL171</strain>
    </source>
</reference>
<feature type="transmembrane region" description="Helical" evidence="1">
    <location>
        <begin position="81"/>
        <end position="100"/>
    </location>
</feature>
<keyword evidence="1" id="KW-0812">Transmembrane</keyword>
<keyword evidence="1" id="KW-0472">Membrane</keyword>